<dbReference type="EMBL" id="FNZZ01000003">
    <property type="protein sequence ID" value="SEL33010.1"/>
    <property type="molecule type" value="Genomic_DNA"/>
</dbReference>
<dbReference type="RefSeq" id="WP_093005518.1">
    <property type="nucleotide sequence ID" value="NZ_FNZZ01000003.1"/>
</dbReference>
<dbReference type="HAMAP" id="MF_00316">
    <property type="entry name" value="MobA"/>
    <property type="match status" value="1"/>
</dbReference>
<feature type="binding site" evidence="8">
    <location>
        <position position="20"/>
    </location>
    <ligand>
        <name>GTP</name>
        <dbReference type="ChEBI" id="CHEBI:37565"/>
    </ligand>
</feature>
<comment type="cofactor">
    <cofactor evidence="8">
        <name>Mg(2+)</name>
        <dbReference type="ChEBI" id="CHEBI:18420"/>
    </cofactor>
</comment>
<comment type="subcellular location">
    <subcellularLocation>
        <location evidence="8">Cytoplasm</location>
    </subcellularLocation>
</comment>
<evidence type="ECO:0000256" key="6">
    <source>
        <dbReference type="ARBA" id="ARBA00023134"/>
    </source>
</evidence>
<name>A0A1H7PB26_9SPHN</name>
<accession>A0A1H7PB26</accession>
<feature type="binding site" evidence="8">
    <location>
        <position position="60"/>
    </location>
    <ligand>
        <name>GTP</name>
        <dbReference type="ChEBI" id="CHEBI:37565"/>
    </ligand>
</feature>
<evidence type="ECO:0000313" key="11">
    <source>
        <dbReference type="Proteomes" id="UP000199214"/>
    </source>
</evidence>
<comment type="catalytic activity">
    <reaction evidence="8">
        <text>Mo-molybdopterin + GTP + H(+) = Mo-molybdopterin guanine dinucleotide + diphosphate</text>
        <dbReference type="Rhea" id="RHEA:34243"/>
        <dbReference type="ChEBI" id="CHEBI:15378"/>
        <dbReference type="ChEBI" id="CHEBI:33019"/>
        <dbReference type="ChEBI" id="CHEBI:37565"/>
        <dbReference type="ChEBI" id="CHEBI:71302"/>
        <dbReference type="ChEBI" id="CHEBI:71310"/>
        <dbReference type="EC" id="2.7.7.77"/>
    </reaction>
</comment>
<dbReference type="STRING" id="1855283.SAMN05216382_1809"/>
<keyword evidence="2 8" id="KW-0808">Transferase</keyword>
<reference evidence="11" key="1">
    <citation type="submission" date="2016-10" db="EMBL/GenBank/DDBJ databases">
        <authorList>
            <person name="Varghese N."/>
            <person name="Submissions S."/>
        </authorList>
    </citation>
    <scope>NUCLEOTIDE SEQUENCE [LARGE SCALE GENOMIC DNA]</scope>
    <source>
        <strain evidence="11">JS21-1</strain>
    </source>
</reference>
<dbReference type="GO" id="GO:0005525">
    <property type="term" value="F:GTP binding"/>
    <property type="evidence" value="ECO:0007669"/>
    <property type="project" value="UniProtKB-UniRule"/>
</dbReference>
<dbReference type="EC" id="2.7.7.77" evidence="8"/>
<dbReference type="GO" id="GO:0061603">
    <property type="term" value="F:molybdenum cofactor guanylyltransferase activity"/>
    <property type="evidence" value="ECO:0007669"/>
    <property type="project" value="UniProtKB-EC"/>
</dbReference>
<dbReference type="Proteomes" id="UP000199214">
    <property type="component" value="Unassembled WGS sequence"/>
</dbReference>
<evidence type="ECO:0000256" key="7">
    <source>
        <dbReference type="ARBA" id="ARBA00023150"/>
    </source>
</evidence>
<organism evidence="10 11">
    <name type="scientific">Sphingomonas palmae</name>
    <dbReference type="NCBI Taxonomy" id="1855283"/>
    <lineage>
        <taxon>Bacteria</taxon>
        <taxon>Pseudomonadati</taxon>
        <taxon>Pseudomonadota</taxon>
        <taxon>Alphaproteobacteria</taxon>
        <taxon>Sphingomonadales</taxon>
        <taxon>Sphingomonadaceae</taxon>
        <taxon>Sphingomonas</taxon>
    </lineage>
</organism>
<dbReference type="InterPro" id="IPR013482">
    <property type="entry name" value="Molybde_CF_guanTrfase"/>
</dbReference>
<sequence>MTIMGAVLAGGRAMRFGRDKALALLGDATLLDHALASLAPHVDALVVIGRGHAPVPTAPDLPSPDLGPLGGIAGALASARDHGHASVLTTACDTPRLPGALAAALLASEAAHAAEAPTVGHWPVRLLDPLLAHLRSGESRSIRRWAATQQVVAVLPGVTVANINTPDDLARLASDQIPPTVI</sequence>
<dbReference type="InterPro" id="IPR029044">
    <property type="entry name" value="Nucleotide-diphossugar_trans"/>
</dbReference>
<dbReference type="PANTHER" id="PTHR19136">
    <property type="entry name" value="MOLYBDENUM COFACTOR GUANYLYLTRANSFERASE"/>
    <property type="match status" value="1"/>
</dbReference>
<feature type="binding site" evidence="8">
    <location>
        <position position="93"/>
    </location>
    <ligand>
        <name>GTP</name>
        <dbReference type="ChEBI" id="CHEBI:37565"/>
    </ligand>
</feature>
<dbReference type="PANTHER" id="PTHR19136:SF81">
    <property type="entry name" value="MOLYBDENUM COFACTOR GUANYLYLTRANSFERASE"/>
    <property type="match status" value="1"/>
</dbReference>
<dbReference type="Gene3D" id="3.90.550.10">
    <property type="entry name" value="Spore Coat Polysaccharide Biosynthesis Protein SpsA, Chain A"/>
    <property type="match status" value="1"/>
</dbReference>
<evidence type="ECO:0000313" key="10">
    <source>
        <dbReference type="EMBL" id="SEL33010.1"/>
    </source>
</evidence>
<comment type="subunit">
    <text evidence="8">Monomer.</text>
</comment>
<comment type="domain">
    <text evidence="8">The N-terminal domain determines nucleotide recognition and specific binding, while the C-terminal domain determines the specific binding to the target protein.</text>
</comment>
<dbReference type="AlphaFoldDB" id="A0A1H7PB26"/>
<dbReference type="GO" id="GO:0046872">
    <property type="term" value="F:metal ion binding"/>
    <property type="evidence" value="ECO:0007669"/>
    <property type="project" value="UniProtKB-KW"/>
</dbReference>
<dbReference type="GO" id="GO:0006777">
    <property type="term" value="P:Mo-molybdopterin cofactor biosynthetic process"/>
    <property type="evidence" value="ECO:0007669"/>
    <property type="project" value="UniProtKB-KW"/>
</dbReference>
<proteinExistence type="inferred from homology"/>
<keyword evidence="11" id="KW-1185">Reference proteome</keyword>
<dbReference type="GO" id="GO:0005737">
    <property type="term" value="C:cytoplasm"/>
    <property type="evidence" value="ECO:0007669"/>
    <property type="project" value="UniProtKB-SubCell"/>
</dbReference>
<dbReference type="Pfam" id="PF12804">
    <property type="entry name" value="NTP_transf_3"/>
    <property type="match status" value="1"/>
</dbReference>
<comment type="caution">
    <text evidence="8">Lacks conserved residue(s) required for the propagation of feature annotation.</text>
</comment>
<protein>
    <recommendedName>
        <fullName evidence="8">Molybdenum cofactor guanylyltransferase</fullName>
        <shortName evidence="8">MoCo guanylyltransferase</shortName>
        <ecNumber evidence="8">2.7.7.77</ecNumber>
    </recommendedName>
    <alternativeName>
        <fullName evidence="8">GTP:molybdopterin guanylyltransferase</fullName>
    </alternativeName>
    <alternativeName>
        <fullName evidence="8">Mo-MPT guanylyltransferase</fullName>
    </alternativeName>
    <alternativeName>
        <fullName evidence="8">Molybdopterin guanylyltransferase</fullName>
    </alternativeName>
    <alternativeName>
        <fullName evidence="8">Molybdopterin-guanine dinucleotide synthase</fullName>
        <shortName evidence="8">MGD synthase</shortName>
    </alternativeName>
</protein>
<dbReference type="OrthoDB" id="9788394at2"/>
<keyword evidence="1 8" id="KW-0963">Cytoplasm</keyword>
<dbReference type="CDD" id="cd02503">
    <property type="entry name" value="MobA"/>
    <property type="match status" value="1"/>
</dbReference>
<evidence type="ECO:0000256" key="4">
    <source>
        <dbReference type="ARBA" id="ARBA00022741"/>
    </source>
</evidence>
<comment type="function">
    <text evidence="8">Transfers a GMP moiety from GTP to Mo-molybdopterin (Mo-MPT) cofactor (Moco or molybdenum cofactor) to form Mo-molybdopterin guanine dinucleotide (Mo-MGD) cofactor.</text>
</comment>
<keyword evidence="6 8" id="KW-0342">GTP-binding</keyword>
<evidence type="ECO:0000256" key="2">
    <source>
        <dbReference type="ARBA" id="ARBA00022679"/>
    </source>
</evidence>
<evidence type="ECO:0000256" key="5">
    <source>
        <dbReference type="ARBA" id="ARBA00022842"/>
    </source>
</evidence>
<dbReference type="SUPFAM" id="SSF53448">
    <property type="entry name" value="Nucleotide-diphospho-sugar transferases"/>
    <property type="match status" value="1"/>
</dbReference>
<evidence type="ECO:0000259" key="9">
    <source>
        <dbReference type="Pfam" id="PF12804"/>
    </source>
</evidence>
<keyword evidence="4 8" id="KW-0547">Nucleotide-binding</keyword>
<evidence type="ECO:0000256" key="1">
    <source>
        <dbReference type="ARBA" id="ARBA00022490"/>
    </source>
</evidence>
<evidence type="ECO:0000256" key="8">
    <source>
        <dbReference type="HAMAP-Rule" id="MF_00316"/>
    </source>
</evidence>
<keyword evidence="5 8" id="KW-0460">Magnesium</keyword>
<evidence type="ECO:0000256" key="3">
    <source>
        <dbReference type="ARBA" id="ARBA00022723"/>
    </source>
</evidence>
<feature type="binding site" evidence="8">
    <location>
        <begin position="8"/>
        <end position="10"/>
    </location>
    <ligand>
        <name>GTP</name>
        <dbReference type="ChEBI" id="CHEBI:37565"/>
    </ligand>
</feature>
<dbReference type="InterPro" id="IPR025877">
    <property type="entry name" value="MobA-like_NTP_Trfase"/>
</dbReference>
<feature type="domain" description="MobA-like NTP transferase" evidence="9">
    <location>
        <begin position="5"/>
        <end position="145"/>
    </location>
</feature>
<feature type="binding site" evidence="8">
    <location>
        <position position="93"/>
    </location>
    <ligand>
        <name>Mg(2+)</name>
        <dbReference type="ChEBI" id="CHEBI:18420"/>
    </ligand>
</feature>
<gene>
    <name evidence="8" type="primary">mobA</name>
    <name evidence="10" type="ORF">SAMN05216382_1809</name>
</gene>
<keyword evidence="3 8" id="KW-0479">Metal-binding</keyword>
<keyword evidence="10" id="KW-0548">Nucleotidyltransferase</keyword>
<comment type="similarity">
    <text evidence="8">Belongs to the MobA family.</text>
</comment>
<keyword evidence="7 8" id="KW-0501">Molybdenum cofactor biosynthesis</keyword>